<gene>
    <name evidence="1" type="ORF">D9R14_21685</name>
</gene>
<dbReference type="Pfam" id="PF04365">
    <property type="entry name" value="BrnT_toxin"/>
    <property type="match status" value="1"/>
</dbReference>
<dbReference type="RefSeq" id="WP_121625573.1">
    <property type="nucleotide sequence ID" value="NZ_JACIIW010000002.1"/>
</dbReference>
<dbReference type="AlphaFoldDB" id="A0A3L6ZWW1"/>
<evidence type="ECO:0000313" key="2">
    <source>
        <dbReference type="Proteomes" id="UP000269692"/>
    </source>
</evidence>
<protein>
    <submittedName>
        <fullName evidence="1">BrnT family toxin</fullName>
    </submittedName>
</protein>
<reference evidence="1 2" key="1">
    <citation type="submission" date="2018-10" db="EMBL/GenBank/DDBJ databases">
        <title>Xanthobacter tagetidis genome sequencing and assembly.</title>
        <authorList>
            <person name="Maclea K.S."/>
            <person name="Goen A.E."/>
            <person name="Fatima S.A."/>
        </authorList>
    </citation>
    <scope>NUCLEOTIDE SEQUENCE [LARGE SCALE GENOMIC DNA]</scope>
    <source>
        <strain evidence="1 2">ATCC 700314</strain>
    </source>
</reference>
<accession>A0A3L6ZWW1</accession>
<comment type="caution">
    <text evidence="1">The sequence shown here is derived from an EMBL/GenBank/DDBJ whole genome shotgun (WGS) entry which is preliminary data.</text>
</comment>
<organism evidence="1 2">
    <name type="scientific">Xanthobacter tagetidis</name>
    <dbReference type="NCBI Taxonomy" id="60216"/>
    <lineage>
        <taxon>Bacteria</taxon>
        <taxon>Pseudomonadati</taxon>
        <taxon>Pseudomonadota</taxon>
        <taxon>Alphaproteobacteria</taxon>
        <taxon>Hyphomicrobiales</taxon>
        <taxon>Xanthobacteraceae</taxon>
        <taxon>Xanthobacter</taxon>
    </lineage>
</organism>
<dbReference type="Proteomes" id="UP000269692">
    <property type="component" value="Unassembled WGS sequence"/>
</dbReference>
<proteinExistence type="predicted"/>
<dbReference type="Gene3D" id="3.10.450.530">
    <property type="entry name" value="Ribonuclease toxin, BrnT, of type II toxin-antitoxin system"/>
    <property type="match status" value="1"/>
</dbReference>
<sequence>MDWGTAVFEWDEAKRRSNLGKHGIDFRDAAQALGTSPQLTYDSSRGEEKRHVGIVEINGLLVAIVHTWRGEAVRIISARRARGREERDYRALFGR</sequence>
<dbReference type="OrthoDB" id="839663at2"/>
<dbReference type="InterPro" id="IPR038573">
    <property type="entry name" value="BrnT_sf"/>
</dbReference>
<dbReference type="InterPro" id="IPR007460">
    <property type="entry name" value="BrnT_toxin"/>
</dbReference>
<keyword evidence="2" id="KW-1185">Reference proteome</keyword>
<name>A0A3L6ZWW1_9HYPH</name>
<evidence type="ECO:0000313" key="1">
    <source>
        <dbReference type="EMBL" id="RLP72254.1"/>
    </source>
</evidence>
<dbReference type="EMBL" id="RCTF01000027">
    <property type="protein sequence ID" value="RLP72254.1"/>
    <property type="molecule type" value="Genomic_DNA"/>
</dbReference>